<organism evidence="2 3">
    <name type="scientific">Asticcacaulis biprosthecium C19</name>
    <dbReference type="NCBI Taxonomy" id="715226"/>
    <lineage>
        <taxon>Bacteria</taxon>
        <taxon>Pseudomonadati</taxon>
        <taxon>Pseudomonadota</taxon>
        <taxon>Alphaproteobacteria</taxon>
        <taxon>Caulobacterales</taxon>
        <taxon>Caulobacteraceae</taxon>
        <taxon>Asticcacaulis</taxon>
    </lineage>
</organism>
<evidence type="ECO:0000256" key="1">
    <source>
        <dbReference type="SAM" id="SignalP"/>
    </source>
</evidence>
<dbReference type="HOGENOM" id="CLU_1851044_0_0_5"/>
<name>F4QIY9_9CAUL</name>
<evidence type="ECO:0000313" key="2">
    <source>
        <dbReference type="EMBL" id="EGF93052.1"/>
    </source>
</evidence>
<accession>F4QIY9</accession>
<dbReference type="AlphaFoldDB" id="F4QIY9"/>
<feature type="signal peptide" evidence="1">
    <location>
        <begin position="1"/>
        <end position="20"/>
    </location>
</feature>
<dbReference type="Proteomes" id="UP000006512">
    <property type="component" value="Unassembled WGS sequence"/>
</dbReference>
<gene>
    <name evidence="2" type="ORF">ABI_14910</name>
</gene>
<keyword evidence="1" id="KW-0732">Signal</keyword>
<dbReference type="RefSeq" id="WP_006272237.1">
    <property type="nucleotide sequence ID" value="NZ_GL883077.1"/>
</dbReference>
<feature type="chain" id="PRO_5003314156" evidence="1">
    <location>
        <begin position="21"/>
        <end position="138"/>
    </location>
</feature>
<keyword evidence="3" id="KW-1185">Reference proteome</keyword>
<dbReference type="STRING" id="715226.ABI_14910"/>
<proteinExistence type="predicted"/>
<dbReference type="EMBL" id="GL883077">
    <property type="protein sequence ID" value="EGF93052.1"/>
    <property type="molecule type" value="Genomic_DNA"/>
</dbReference>
<protein>
    <submittedName>
        <fullName evidence="2">Uncharacterized protein</fullName>
    </submittedName>
</protein>
<reference evidence="3" key="1">
    <citation type="submission" date="2011-03" db="EMBL/GenBank/DDBJ databases">
        <title>Draft genome sequence of Brevundimonas diminuta.</title>
        <authorList>
            <person name="Brown P.J.B."/>
            <person name="Buechlein A."/>
            <person name="Hemmerich C."/>
            <person name="Brun Y.V."/>
        </authorList>
    </citation>
    <scope>NUCLEOTIDE SEQUENCE [LARGE SCALE GENOMIC DNA]</scope>
    <source>
        <strain evidence="3">C19</strain>
    </source>
</reference>
<evidence type="ECO:0000313" key="3">
    <source>
        <dbReference type="Proteomes" id="UP000006512"/>
    </source>
</evidence>
<sequence length="138" mass="13511">MKAIYFTAGLLALSTGAAHADSLANAAKASNDSAVATGELAESGVKLVAGATAYPLMAGGLSLALPGAALGFSGYDNDNGSAMSAGIVAASPGLVLLFSGIELKKFSDEPLEISPETMSAKPVKTIQPVQAGKAAVGS</sequence>